<gene>
    <name evidence="2" type="ORF">LEN_0360</name>
</gene>
<organism evidence="2 3">
    <name type="scientific">Lysobacter enzymogenes</name>
    <dbReference type="NCBI Taxonomy" id="69"/>
    <lineage>
        <taxon>Bacteria</taxon>
        <taxon>Pseudomonadati</taxon>
        <taxon>Pseudomonadota</taxon>
        <taxon>Gammaproteobacteria</taxon>
        <taxon>Lysobacterales</taxon>
        <taxon>Lysobacteraceae</taxon>
        <taxon>Lysobacter</taxon>
    </lineage>
</organism>
<evidence type="ECO:0000313" key="2">
    <source>
        <dbReference type="EMBL" id="BAV95847.1"/>
    </source>
</evidence>
<sequence length="57" mass="6283">MLEPIACPNHAARAVALAAPVRVPPARFAFKDESPIRDRDCAPRSGAGERMRKERAR</sequence>
<dbReference type="AlphaFoldDB" id="A0AAU9AM18"/>
<dbReference type="EMBL" id="AP014940">
    <property type="protein sequence ID" value="BAV95847.1"/>
    <property type="molecule type" value="Genomic_DNA"/>
</dbReference>
<evidence type="ECO:0000256" key="1">
    <source>
        <dbReference type="SAM" id="MobiDB-lite"/>
    </source>
</evidence>
<feature type="region of interest" description="Disordered" evidence="1">
    <location>
        <begin position="34"/>
        <end position="57"/>
    </location>
</feature>
<name>A0AAU9AM18_LYSEN</name>
<proteinExistence type="predicted"/>
<protein>
    <submittedName>
        <fullName evidence="2">Uncharacterized protein</fullName>
    </submittedName>
</protein>
<evidence type="ECO:0000313" key="3">
    <source>
        <dbReference type="Proteomes" id="UP000218824"/>
    </source>
</evidence>
<accession>A0AAU9AM18</accession>
<reference evidence="2 3" key="1">
    <citation type="journal article" date="2017" name="DNA Res.">
        <title>Complete genome sequence and expression profile of the commercial lytic enzyme producer Lysobacter enzymogenes M497-1.</title>
        <authorList>
            <person name="Takami H."/>
            <person name="Toyoda A."/>
            <person name="Uchiyama I."/>
            <person name="Itoh T."/>
            <person name="Takaki Y."/>
            <person name="Arai W."/>
            <person name="Nishi S."/>
            <person name="Kawai M."/>
            <person name="Shinya K."/>
            <person name="Ikeda H."/>
        </authorList>
    </citation>
    <scope>NUCLEOTIDE SEQUENCE [LARGE SCALE GENOMIC DNA]</scope>
    <source>
        <strain evidence="2 3">M497-1</strain>
    </source>
</reference>
<dbReference type="Proteomes" id="UP000218824">
    <property type="component" value="Chromosome"/>
</dbReference>
<dbReference type="KEGG" id="lem:LEN_0360"/>